<proteinExistence type="predicted"/>
<dbReference type="PANTHER" id="PTHR19848">
    <property type="entry name" value="WD40 REPEAT PROTEIN"/>
    <property type="match status" value="1"/>
</dbReference>
<dbReference type="AlphaFoldDB" id="A0A7V8VGZ9"/>
<dbReference type="EMBL" id="JACEFB010000022">
    <property type="protein sequence ID" value="MBA2227899.1"/>
    <property type="molecule type" value="Genomic_DNA"/>
</dbReference>
<feature type="repeat" description="WD" evidence="3">
    <location>
        <begin position="396"/>
        <end position="437"/>
    </location>
</feature>
<dbReference type="InterPro" id="IPR019775">
    <property type="entry name" value="WD40_repeat_CS"/>
</dbReference>
<feature type="repeat" description="WD" evidence="3">
    <location>
        <begin position="354"/>
        <end position="395"/>
    </location>
</feature>
<dbReference type="PROSITE" id="PS50082">
    <property type="entry name" value="WD_REPEATS_2"/>
    <property type="match status" value="4"/>
</dbReference>
<dbReference type="InterPro" id="IPR001680">
    <property type="entry name" value="WD40_rpt"/>
</dbReference>
<dbReference type="PROSITE" id="PS50294">
    <property type="entry name" value="WD_REPEATS_REGION"/>
    <property type="match status" value="2"/>
</dbReference>
<keyword evidence="6" id="KW-1185">Reference proteome</keyword>
<keyword evidence="1 3" id="KW-0853">WD repeat</keyword>
<dbReference type="InterPro" id="IPR011429">
    <property type="entry name" value="Cyt_c_Planctomycete-type"/>
</dbReference>
<dbReference type="Proteomes" id="UP000542342">
    <property type="component" value="Unassembled WGS sequence"/>
</dbReference>
<dbReference type="PANTHER" id="PTHR19848:SF8">
    <property type="entry name" value="F-BOX AND WD REPEAT DOMAIN CONTAINING 7"/>
    <property type="match status" value="1"/>
</dbReference>
<evidence type="ECO:0000313" key="5">
    <source>
        <dbReference type="EMBL" id="MBA2227899.1"/>
    </source>
</evidence>
<dbReference type="SMART" id="SM00320">
    <property type="entry name" value="WD40"/>
    <property type="match status" value="7"/>
</dbReference>
<evidence type="ECO:0000313" key="6">
    <source>
        <dbReference type="Proteomes" id="UP000542342"/>
    </source>
</evidence>
<evidence type="ECO:0000259" key="4">
    <source>
        <dbReference type="Pfam" id="PF07635"/>
    </source>
</evidence>
<accession>A0A7V8VGZ9</accession>
<reference evidence="5 6" key="1">
    <citation type="submission" date="2020-07" db="EMBL/GenBank/DDBJ databases">
        <title>Thermogemmata thermophila gen. nov., sp. nov., a novel moderate thermophilic planctomycete from a Kamchatka hot spring.</title>
        <authorList>
            <person name="Elcheninov A.G."/>
            <person name="Podosokorskaya O.A."/>
            <person name="Kovaleva O.L."/>
            <person name="Novikov A."/>
            <person name="Bonch-Osmolovskaya E.A."/>
            <person name="Toshchakov S.V."/>
            <person name="Kublanov I.V."/>
        </authorList>
    </citation>
    <scope>NUCLEOTIDE SEQUENCE [LARGE SCALE GENOMIC DNA]</scope>
    <source>
        <strain evidence="5 6">2918</strain>
    </source>
</reference>
<organism evidence="5 6">
    <name type="scientific">Thermogemmata fonticola</name>
    <dbReference type="NCBI Taxonomy" id="2755323"/>
    <lineage>
        <taxon>Bacteria</taxon>
        <taxon>Pseudomonadati</taxon>
        <taxon>Planctomycetota</taxon>
        <taxon>Planctomycetia</taxon>
        <taxon>Gemmatales</taxon>
        <taxon>Gemmataceae</taxon>
        <taxon>Thermogemmata</taxon>
    </lineage>
</organism>
<feature type="domain" description="Cytochrome C Planctomycete-type" evidence="4">
    <location>
        <begin position="62"/>
        <end position="120"/>
    </location>
</feature>
<dbReference type="InterPro" id="IPR015943">
    <property type="entry name" value="WD40/YVTN_repeat-like_dom_sf"/>
</dbReference>
<sequence>MRWLAFHPLVVLLWVGPVLLAPVSSAQESKKDELQPIPTVDLKRNTPIEYNTDIAPIFENKCFVCHSGKITEGDFDMSSYDKLMKGGRKRGAKVIIPGKPEESFLFLACARRARPIMPPKTETPLTPHELSLLKLWIEQGAKAPTTTRVRTKVVVSLPPALVRPVRAVVVAPDGKQVIASRGNQIHVYTAQKKQDPGKKEVLDWVYQRSLVDPNVKFPDGKPAGAAHVSLVESLAISPDGKTLASGSFQEVILWDLASGQIRQRLTGFADRVTALAFSGDGKYLATGGGPPSEEGELKLFDAASAQLVAEIRNAHSDTVFALAFSPDGKYLASGAADKFVKVFEVPSGKLVKSFEGHTHHVMGVGWTPDGKRLVSGSADNIVKAWDFDKGEKIRDMPGHQKQITALVVVGKTPQFLTVSGDTTARLWNADNGATIRQFSGAGDFLYAVAASPDGEVVATGCEDGLVRLYNGKTGALLKALAPEETAPKK</sequence>
<dbReference type="Pfam" id="PF00400">
    <property type="entry name" value="WD40"/>
    <property type="match status" value="6"/>
</dbReference>
<dbReference type="SUPFAM" id="SSF50998">
    <property type="entry name" value="Quinoprotein alcohol dehydrogenase-like"/>
    <property type="match status" value="1"/>
</dbReference>
<evidence type="ECO:0000256" key="2">
    <source>
        <dbReference type="ARBA" id="ARBA00022737"/>
    </source>
</evidence>
<dbReference type="Pfam" id="PF07635">
    <property type="entry name" value="PSCyt1"/>
    <property type="match status" value="1"/>
</dbReference>
<feature type="repeat" description="WD" evidence="3">
    <location>
        <begin position="438"/>
        <end position="479"/>
    </location>
</feature>
<dbReference type="InterPro" id="IPR011047">
    <property type="entry name" value="Quinoprotein_ADH-like_sf"/>
</dbReference>
<protein>
    <submittedName>
        <fullName evidence="5">NB-ARC domain protein</fullName>
    </submittedName>
</protein>
<dbReference type="CDD" id="cd00200">
    <property type="entry name" value="WD40"/>
    <property type="match status" value="1"/>
</dbReference>
<dbReference type="Gene3D" id="2.130.10.10">
    <property type="entry name" value="YVTN repeat-like/Quinoprotein amine dehydrogenase"/>
    <property type="match status" value="2"/>
</dbReference>
<comment type="caution">
    <text evidence="5">The sequence shown here is derived from an EMBL/GenBank/DDBJ whole genome shotgun (WGS) entry which is preliminary data.</text>
</comment>
<keyword evidence="2" id="KW-0677">Repeat</keyword>
<name>A0A7V8VGZ9_9BACT</name>
<dbReference type="PROSITE" id="PS00678">
    <property type="entry name" value="WD_REPEATS_1"/>
    <property type="match status" value="1"/>
</dbReference>
<evidence type="ECO:0000256" key="1">
    <source>
        <dbReference type="ARBA" id="ARBA00022574"/>
    </source>
</evidence>
<dbReference type="RefSeq" id="WP_194539762.1">
    <property type="nucleotide sequence ID" value="NZ_JACEFB010000022.1"/>
</dbReference>
<gene>
    <name evidence="5" type="ORF">H0921_17200</name>
</gene>
<evidence type="ECO:0000256" key="3">
    <source>
        <dbReference type="PROSITE-ProRule" id="PRU00221"/>
    </source>
</evidence>
<feature type="repeat" description="WD" evidence="3">
    <location>
        <begin position="312"/>
        <end position="353"/>
    </location>
</feature>